<feature type="compositionally biased region" description="Polar residues" evidence="1">
    <location>
        <begin position="31"/>
        <end position="70"/>
    </location>
</feature>
<reference evidence="2 3" key="1">
    <citation type="journal article" date="2015" name="Genome Announc.">
        <title>The 474-Kilobase-Pair Complete Genome Sequence of CeV-01B, a Virus Infecting Haptolina (Chrysochromulina) ericina (Prymnesiophyceae).</title>
        <authorList>
            <person name="Gallot-Lavallee L."/>
            <person name="Pagarete A."/>
            <person name="Legendre M."/>
            <person name="Santini S."/>
            <person name="Sandaa R.A."/>
            <person name="Himmelbauer H."/>
            <person name="Ogata H."/>
            <person name="Bratbak G."/>
            <person name="Claverie J.M."/>
        </authorList>
    </citation>
    <scope>NUCLEOTIDE SEQUENCE [LARGE SCALE GENOMIC DNA]</scope>
    <source>
        <strain evidence="2">CeV-01B</strain>
    </source>
</reference>
<accession>A0A0N9Q9P8</accession>
<evidence type="ECO:0000313" key="2">
    <source>
        <dbReference type="EMBL" id="ALH23366.1"/>
    </source>
</evidence>
<proteinExistence type="predicted"/>
<name>A0A0N9Q9P8_9VIRU</name>
<evidence type="ECO:0000313" key="3">
    <source>
        <dbReference type="Proteomes" id="UP000203826"/>
    </source>
</evidence>
<evidence type="ECO:0000256" key="1">
    <source>
        <dbReference type="SAM" id="MobiDB-lite"/>
    </source>
</evidence>
<dbReference type="Proteomes" id="UP000203826">
    <property type="component" value="Segment"/>
</dbReference>
<gene>
    <name evidence="2" type="ORF">ceV_460</name>
</gene>
<dbReference type="KEGG" id="vg:26049327"/>
<dbReference type="EMBL" id="KT820662">
    <property type="protein sequence ID" value="ALH23366.1"/>
    <property type="molecule type" value="Genomic_DNA"/>
</dbReference>
<organism evidence="2 3">
    <name type="scientific">Chrysochromulina ericina virus CeV-01B</name>
    <dbReference type="NCBI Taxonomy" id="3070830"/>
    <lineage>
        <taxon>Viruses</taxon>
        <taxon>Varidnaviria</taxon>
        <taxon>Bamfordvirae</taxon>
        <taxon>Nucleocytoviricota</taxon>
        <taxon>Megaviricetes</taxon>
        <taxon>Imitervirales</taxon>
        <taxon>Mesomimiviridae</taxon>
        <taxon>Tethysvirus</taxon>
        <taxon>Tethysvirus raunefjordenense</taxon>
    </lineage>
</organism>
<protein>
    <submittedName>
        <fullName evidence="2">Uncharacterized protein</fullName>
    </submittedName>
</protein>
<feature type="region of interest" description="Disordered" evidence="1">
    <location>
        <begin position="1"/>
        <end position="85"/>
    </location>
</feature>
<keyword evidence="3" id="KW-1185">Reference proteome</keyword>
<sequence length="238" mass="28151">MADRFKDLNINSSSQKKPVNKIENSQRENIFKTTVPDNYNNQKQRSTTGKSLKQLADQSSGRGQSKQNSYIHRERGNNNGKGKMFVKESKYRISENVKREEFNIANVEFPDLVKDIENKEEKAENIYKDKVNKVQVTINKKQERELPKGWIYLSQCKQNSKEKTVHKNKESEISPYYNPAMAKKILEDRLIYREELNRLLGDISPYWNMVYPEDLDDSDNMYEIDEESEDEEDYVEDW</sequence>